<proteinExistence type="inferred from homology"/>
<feature type="non-terminal residue" evidence="2">
    <location>
        <position position="1"/>
    </location>
</feature>
<dbReference type="GO" id="GO:0070176">
    <property type="term" value="C:DRM complex"/>
    <property type="evidence" value="ECO:0007669"/>
    <property type="project" value="InterPro"/>
</dbReference>
<gene>
    <name evidence="2" type="primary">LIN52</name>
</gene>
<accession>A0A034WRA8</accession>
<sequence length="145" mass="16597">LSTLNKSLRQLQMIRIFCFSMSNSNRSRTLLKGSLIKEDSPEDGLYSLEKLRTSPELWPEKIPGISNFIAMSDTPIRTPVPQWSKDLSQEDINAMIQLSNMPFSNLIMEIKKMYDEAYQLGVSEAKEMTRGKYLGIFNNAKKKSI</sequence>
<evidence type="ECO:0000256" key="1">
    <source>
        <dbReference type="ARBA" id="ARBA00005456"/>
    </source>
</evidence>
<evidence type="ECO:0000313" key="2">
    <source>
        <dbReference type="EMBL" id="JAC56887.1"/>
    </source>
</evidence>
<dbReference type="PANTHER" id="PTHR31489:SF2">
    <property type="entry name" value="PROTEIN LIN-52 HOMOLOG"/>
    <property type="match status" value="1"/>
</dbReference>
<dbReference type="Pfam" id="PF10044">
    <property type="entry name" value="LIN52"/>
    <property type="match status" value="1"/>
</dbReference>
<protein>
    <submittedName>
        <fullName evidence="2">Protein lin-52-like protein</fullName>
    </submittedName>
</protein>
<dbReference type="GO" id="GO:0006355">
    <property type="term" value="P:regulation of DNA-templated transcription"/>
    <property type="evidence" value="ECO:0007669"/>
    <property type="project" value="InterPro"/>
</dbReference>
<dbReference type="AlphaFoldDB" id="A0A034WRA8"/>
<reference evidence="2" key="1">
    <citation type="journal article" date="2014" name="BMC Genomics">
        <title>Characterizing the developmental transcriptome of the oriental fruit fly, Bactrocera dorsalis (Diptera: Tephritidae) through comparative genomic analysis with Drosophila melanogaster utilizing modENCODE datasets.</title>
        <authorList>
            <person name="Geib S.M."/>
            <person name="Calla B."/>
            <person name="Hall B."/>
            <person name="Hou S."/>
            <person name="Manoukis N.C."/>
        </authorList>
    </citation>
    <scope>NUCLEOTIDE SEQUENCE</scope>
    <source>
        <strain evidence="2">Punador</strain>
    </source>
</reference>
<comment type="similarity">
    <text evidence="1">Belongs to the lin-52 family.</text>
</comment>
<dbReference type="PANTHER" id="PTHR31489">
    <property type="entry name" value="LIN52 FAMILY MEMBER"/>
    <property type="match status" value="1"/>
</dbReference>
<name>A0A034WRA8_BACDO</name>
<dbReference type="OrthoDB" id="5834362at2759"/>
<dbReference type="EMBL" id="GAKP01002065">
    <property type="protein sequence ID" value="JAC56887.1"/>
    <property type="molecule type" value="Transcribed_RNA"/>
</dbReference>
<organism evidence="2">
    <name type="scientific">Bactrocera dorsalis</name>
    <name type="common">Oriental fruit fly</name>
    <name type="synonym">Dacus dorsalis</name>
    <dbReference type="NCBI Taxonomy" id="27457"/>
    <lineage>
        <taxon>Eukaryota</taxon>
        <taxon>Metazoa</taxon>
        <taxon>Ecdysozoa</taxon>
        <taxon>Arthropoda</taxon>
        <taxon>Hexapoda</taxon>
        <taxon>Insecta</taxon>
        <taxon>Pterygota</taxon>
        <taxon>Neoptera</taxon>
        <taxon>Endopterygota</taxon>
        <taxon>Diptera</taxon>
        <taxon>Brachycera</taxon>
        <taxon>Muscomorpha</taxon>
        <taxon>Tephritoidea</taxon>
        <taxon>Tephritidae</taxon>
        <taxon>Bactrocera</taxon>
        <taxon>Bactrocera</taxon>
    </lineage>
</organism>
<dbReference type="InterPro" id="IPR018737">
    <property type="entry name" value="DREAM_LIN52"/>
</dbReference>